<gene>
    <name evidence="2" type="ORF">GX50_09006</name>
</gene>
<evidence type="ECO:0000313" key="2">
    <source>
        <dbReference type="EMBL" id="PGH15757.1"/>
    </source>
</evidence>
<dbReference type="GO" id="GO:0006310">
    <property type="term" value="P:DNA recombination"/>
    <property type="evidence" value="ECO:0007669"/>
    <property type="project" value="UniProtKB-KW"/>
</dbReference>
<dbReference type="InterPro" id="IPR013762">
    <property type="entry name" value="Integrase-like_cat_sf"/>
</dbReference>
<dbReference type="EMBL" id="PDND01001159">
    <property type="protein sequence ID" value="PGH15757.1"/>
    <property type="molecule type" value="Genomic_DNA"/>
</dbReference>
<comment type="caution">
    <text evidence="2">The sequence shown here is derived from an EMBL/GenBank/DDBJ whole genome shotgun (WGS) entry which is preliminary data.</text>
</comment>
<dbReference type="Gene3D" id="1.10.443.10">
    <property type="entry name" value="Intergrase catalytic core"/>
    <property type="match status" value="1"/>
</dbReference>
<sequence>MSSRITKLKGILESLVRPTSTPPEPDVFEDLAFVEETEHAEEVCRIVMESDREEAEIAGLRSDIYKAAEGALADTTLGGYKGQIRLFLKFSSKLPKALEKSATSLNADTPVLICIWIGFNCEKPEKSEDWILRDRADRTWSHAMKMRAAVSYYYAQTLRKGRGMFLEKSDGSWSGNPVYSDIVSQYMRSLRRRKTRDGERPESVRSVSSTVLQQLFEYNASIPFSSLPSRNPDGVGGRVWGGVRQRIMMSLIYAISFLCFLRIEETLRIEYRHIRLHDLRSGKMELILDFRKTHQTGEIKPFFFYFNREEPWLDVPSLLAEWLYQSAIDSGYLFRGFNASDQPVVERNYKLTPGVFLQNFRHNLSDIKEDWMLYGGHSFRRGGVQHMIIEKRWSIIKCCSWGGWSTDLNNLTIVRYILGDKDDPIHARQDFLNPEAQIGTMCNHCGRTCACY</sequence>
<accession>A0A2B7Y510</accession>
<dbReference type="SUPFAM" id="SSF56349">
    <property type="entry name" value="DNA breaking-rejoining enzymes"/>
    <property type="match status" value="1"/>
</dbReference>
<evidence type="ECO:0000256" key="1">
    <source>
        <dbReference type="ARBA" id="ARBA00023172"/>
    </source>
</evidence>
<dbReference type="Proteomes" id="UP000226031">
    <property type="component" value="Unassembled WGS sequence"/>
</dbReference>
<evidence type="ECO:0000313" key="3">
    <source>
        <dbReference type="Proteomes" id="UP000226031"/>
    </source>
</evidence>
<dbReference type="GO" id="GO:0015074">
    <property type="term" value="P:DNA integration"/>
    <property type="evidence" value="ECO:0007669"/>
    <property type="project" value="InterPro"/>
</dbReference>
<name>A0A2B7Y510_9EURO</name>
<protein>
    <recommendedName>
        <fullName evidence="4">Tyr recombinase domain-containing protein</fullName>
    </recommendedName>
</protein>
<organism evidence="2 3">
    <name type="scientific">[Emmonsia] crescens</name>
    <dbReference type="NCBI Taxonomy" id="73230"/>
    <lineage>
        <taxon>Eukaryota</taxon>
        <taxon>Fungi</taxon>
        <taxon>Dikarya</taxon>
        <taxon>Ascomycota</taxon>
        <taxon>Pezizomycotina</taxon>
        <taxon>Eurotiomycetes</taxon>
        <taxon>Eurotiomycetidae</taxon>
        <taxon>Onygenales</taxon>
        <taxon>Ajellomycetaceae</taxon>
        <taxon>Emergomyces</taxon>
    </lineage>
</organism>
<keyword evidence="1" id="KW-0233">DNA recombination</keyword>
<dbReference type="GO" id="GO:0003677">
    <property type="term" value="F:DNA binding"/>
    <property type="evidence" value="ECO:0007669"/>
    <property type="project" value="InterPro"/>
</dbReference>
<reference evidence="2 3" key="1">
    <citation type="submission" date="2017-10" db="EMBL/GenBank/DDBJ databases">
        <title>Comparative genomics in systemic dimorphic fungi from Ajellomycetaceae.</title>
        <authorList>
            <person name="Munoz J.F."/>
            <person name="Mcewen J.G."/>
            <person name="Clay O.K."/>
            <person name="Cuomo C.A."/>
        </authorList>
    </citation>
    <scope>NUCLEOTIDE SEQUENCE [LARGE SCALE GENOMIC DNA]</scope>
    <source>
        <strain evidence="2 3">UAMH4076</strain>
    </source>
</reference>
<evidence type="ECO:0008006" key="4">
    <source>
        <dbReference type="Google" id="ProtNLM"/>
    </source>
</evidence>
<keyword evidence="3" id="KW-1185">Reference proteome</keyword>
<dbReference type="InterPro" id="IPR011010">
    <property type="entry name" value="DNA_brk_join_enz"/>
</dbReference>
<proteinExistence type="predicted"/>
<dbReference type="AlphaFoldDB" id="A0A2B7Y510"/>